<feature type="chain" id="PRO_5025465788" evidence="1">
    <location>
        <begin position="20"/>
        <end position="195"/>
    </location>
</feature>
<keyword evidence="3" id="KW-1185">Reference proteome</keyword>
<evidence type="ECO:0000313" key="2">
    <source>
        <dbReference type="EMBL" id="NDV01296.1"/>
    </source>
</evidence>
<dbReference type="AlphaFoldDB" id="A0A6B2K3U7"/>
<gene>
    <name evidence="2" type="ORF">GZA08_10005</name>
</gene>
<dbReference type="Proteomes" id="UP000474757">
    <property type="component" value="Unassembled WGS sequence"/>
</dbReference>
<proteinExistence type="predicted"/>
<comment type="caution">
    <text evidence="2">The sequence shown here is derived from an EMBL/GenBank/DDBJ whole genome shotgun (WGS) entry which is preliminary data.</text>
</comment>
<sequence>MRRLTPVLLLASLAGPAAAEATVTPNAAEDIYRAHATSFESATIAVLSEVEWLDDSIRVTQVDGAEEGILTEIPLEGRDGLRSWYPNGADTGYTVISMADGSPMTSVTLLLGNGNFETRTGIYRMMLDGGIVAEGSFENTGPFSRVRFDGARFDALWLRNRATPEDPAPSFGDGTANTLAIDAIEVRLEETVEEM</sequence>
<name>A0A6B2K3U7_9RHOB</name>
<dbReference type="EMBL" id="JAAGAB010000002">
    <property type="protein sequence ID" value="NDV01296.1"/>
    <property type="molecule type" value="Genomic_DNA"/>
</dbReference>
<protein>
    <submittedName>
        <fullName evidence="2">Uncharacterized protein</fullName>
    </submittedName>
</protein>
<organism evidence="2 3">
    <name type="scientific">Pseudoroseicyclus tamaricis</name>
    <dbReference type="NCBI Taxonomy" id="2705421"/>
    <lineage>
        <taxon>Bacteria</taxon>
        <taxon>Pseudomonadati</taxon>
        <taxon>Pseudomonadota</taxon>
        <taxon>Alphaproteobacteria</taxon>
        <taxon>Rhodobacterales</taxon>
        <taxon>Paracoccaceae</taxon>
        <taxon>Pseudoroseicyclus</taxon>
    </lineage>
</organism>
<keyword evidence="1" id="KW-0732">Signal</keyword>
<feature type="signal peptide" evidence="1">
    <location>
        <begin position="1"/>
        <end position="19"/>
    </location>
</feature>
<accession>A0A6B2K3U7</accession>
<dbReference type="RefSeq" id="WP_163892916.1">
    <property type="nucleotide sequence ID" value="NZ_JAAFYS010000002.1"/>
</dbReference>
<reference evidence="2 3" key="1">
    <citation type="submission" date="2020-02" db="EMBL/GenBank/DDBJ databases">
        <title>Pseudoroseicyclus tamarix, sp. nov., isolated from offshore sediment of a Tamarix chinensis forest.</title>
        <authorList>
            <person name="Gai Y."/>
        </authorList>
    </citation>
    <scope>NUCLEOTIDE SEQUENCE [LARGE SCALE GENOMIC DNA]</scope>
    <source>
        <strain evidence="2 3">CLL3-39</strain>
    </source>
</reference>
<evidence type="ECO:0000256" key="1">
    <source>
        <dbReference type="SAM" id="SignalP"/>
    </source>
</evidence>
<evidence type="ECO:0000313" key="3">
    <source>
        <dbReference type="Proteomes" id="UP000474757"/>
    </source>
</evidence>